<evidence type="ECO:0000313" key="2">
    <source>
        <dbReference type="Proteomes" id="UP001596391"/>
    </source>
</evidence>
<organism evidence="1 2">
    <name type="scientific">Granulicella cerasi</name>
    <dbReference type="NCBI Taxonomy" id="741063"/>
    <lineage>
        <taxon>Bacteria</taxon>
        <taxon>Pseudomonadati</taxon>
        <taxon>Acidobacteriota</taxon>
        <taxon>Terriglobia</taxon>
        <taxon>Terriglobales</taxon>
        <taxon>Acidobacteriaceae</taxon>
        <taxon>Granulicella</taxon>
    </lineage>
</organism>
<reference evidence="2" key="1">
    <citation type="journal article" date="2019" name="Int. J. Syst. Evol. Microbiol.">
        <title>The Global Catalogue of Microorganisms (GCM) 10K type strain sequencing project: providing services to taxonomists for standard genome sequencing and annotation.</title>
        <authorList>
            <consortium name="The Broad Institute Genomics Platform"/>
            <consortium name="The Broad Institute Genome Sequencing Center for Infectious Disease"/>
            <person name="Wu L."/>
            <person name="Ma J."/>
        </authorList>
    </citation>
    <scope>NUCLEOTIDE SEQUENCE [LARGE SCALE GENOMIC DNA]</scope>
    <source>
        <strain evidence="2">CGMCC 1.16026</strain>
    </source>
</reference>
<gene>
    <name evidence="1" type="ORF">ACFQBQ_04800</name>
</gene>
<protein>
    <submittedName>
        <fullName evidence="1">Uncharacterized protein</fullName>
    </submittedName>
</protein>
<dbReference type="EMBL" id="JBHSWI010000001">
    <property type="protein sequence ID" value="MFC6644920.1"/>
    <property type="molecule type" value="Genomic_DNA"/>
</dbReference>
<name>A0ABW1Z5S7_9BACT</name>
<dbReference type="Proteomes" id="UP001596391">
    <property type="component" value="Unassembled WGS sequence"/>
</dbReference>
<comment type="caution">
    <text evidence="1">The sequence shown here is derived from an EMBL/GenBank/DDBJ whole genome shotgun (WGS) entry which is preliminary data.</text>
</comment>
<evidence type="ECO:0000313" key="1">
    <source>
        <dbReference type="EMBL" id="MFC6644920.1"/>
    </source>
</evidence>
<accession>A0ABW1Z5S7</accession>
<proteinExistence type="predicted"/>
<keyword evidence="2" id="KW-1185">Reference proteome</keyword>
<dbReference type="RefSeq" id="WP_390234139.1">
    <property type="nucleotide sequence ID" value="NZ_JBHSWI010000001.1"/>
</dbReference>
<sequence>MYSSLSTINDYIDTRAAVLQQAQANNFGRWPILGEKVWPNRAAYGSYQAEVDQLKAWITQRLAHMNSVYGQ</sequence>